<evidence type="ECO:0000313" key="5">
    <source>
        <dbReference type="Proteomes" id="UP000282731"/>
    </source>
</evidence>
<gene>
    <name evidence="3" type="ORF">CIK79_11720</name>
    <name evidence="2" type="ORF">CXR27_03920</name>
</gene>
<evidence type="ECO:0000313" key="3">
    <source>
        <dbReference type="EMBL" id="PCC18900.1"/>
    </source>
</evidence>
<dbReference type="EMBL" id="NRGX01000001">
    <property type="protein sequence ID" value="PCC18900.1"/>
    <property type="molecule type" value="Genomic_DNA"/>
</dbReference>
<reference evidence="2 5" key="3">
    <citation type="submission" date="2019-01" db="EMBL/GenBank/DDBJ databases">
        <title>Comparative genomic analysis of Brevibacterium aurantiacum sheds light on its evolution and its adaptation to smear-ripened cheeses.</title>
        <authorList>
            <person name="Moineau S."/>
        </authorList>
    </citation>
    <scope>NUCLEOTIDE SEQUENCE [LARGE SCALE GENOMIC DNA]</scope>
    <source>
        <strain evidence="2 5">SMQ-1420</strain>
    </source>
</reference>
<dbReference type="EMBL" id="CP025334">
    <property type="protein sequence ID" value="AZT96251.1"/>
    <property type="molecule type" value="Genomic_DNA"/>
</dbReference>
<organism evidence="3 4">
    <name type="scientific">Brevibacterium aurantiacum</name>
    <dbReference type="NCBI Taxonomy" id="273384"/>
    <lineage>
        <taxon>Bacteria</taxon>
        <taxon>Bacillati</taxon>
        <taxon>Actinomycetota</taxon>
        <taxon>Actinomycetes</taxon>
        <taxon>Micrococcales</taxon>
        <taxon>Brevibacteriaceae</taxon>
        <taxon>Brevibacterium</taxon>
    </lineage>
</organism>
<feature type="compositionally biased region" description="Basic and acidic residues" evidence="1">
    <location>
        <begin position="52"/>
        <end position="66"/>
    </location>
</feature>
<dbReference type="AlphaFoldDB" id="A0A2A3X5B4"/>
<evidence type="ECO:0000313" key="2">
    <source>
        <dbReference type="EMBL" id="AZT96251.1"/>
    </source>
</evidence>
<reference evidence="3 4" key="1">
    <citation type="journal article" date="2017" name="Elife">
        <title>Extensive horizontal gene transfer in cheese-associated bacteria.</title>
        <authorList>
            <person name="Bonham K.S."/>
            <person name="Wolfe B.E."/>
            <person name="Dutton R.J."/>
        </authorList>
    </citation>
    <scope>NUCLEOTIDE SEQUENCE [LARGE SCALE GENOMIC DNA]</scope>
    <source>
        <strain evidence="3 4">JB5</strain>
    </source>
</reference>
<accession>A0A2A3X5B4</accession>
<feature type="region of interest" description="Disordered" evidence="1">
    <location>
        <begin position="44"/>
        <end position="68"/>
    </location>
</feature>
<reference evidence="2 5" key="2">
    <citation type="submission" date="2017-12" db="EMBL/GenBank/DDBJ databases">
        <authorList>
            <person name="Levesque S."/>
        </authorList>
    </citation>
    <scope>NUCLEOTIDE SEQUENCE [LARGE SCALE GENOMIC DNA]</scope>
    <source>
        <strain evidence="2 5">SMQ-1420</strain>
    </source>
</reference>
<evidence type="ECO:0000256" key="1">
    <source>
        <dbReference type="SAM" id="MobiDB-lite"/>
    </source>
</evidence>
<dbReference type="Proteomes" id="UP000282731">
    <property type="component" value="Chromosome"/>
</dbReference>
<name>A0A2A3X5B4_BREAU</name>
<proteinExistence type="predicted"/>
<evidence type="ECO:0000313" key="4">
    <source>
        <dbReference type="Proteomes" id="UP000218377"/>
    </source>
</evidence>
<sequence length="219" mass="24540">MEMGWNPDTVIAFATCVAAAAAIVAGIFAARSFVEMKKQASEAEQQTAHARRQAEQSEKQTEEARAQSKAVAEQLEWARVDRERAQAESVAAWTESVGNDLVVVVQNQSLTPIFDVRLATCLGTDNRPKRYYAARKTVLPPSKDDGHKLAPAAATIMNLEDWRKKHPKNPLPRVDLIFKDKYGIEWQRHWDGQLHPYESEQPFPTEWLKADGTSLTATP</sequence>
<protein>
    <submittedName>
        <fullName evidence="3">Uncharacterized protein</fullName>
    </submittedName>
</protein>
<dbReference type="RefSeq" id="WP_096158285.1">
    <property type="nucleotide sequence ID" value="NZ_CP025334.1"/>
</dbReference>
<dbReference type="Proteomes" id="UP000218377">
    <property type="component" value="Unassembled WGS sequence"/>
</dbReference>